<evidence type="ECO:0000259" key="1">
    <source>
        <dbReference type="Pfam" id="PF20146"/>
    </source>
</evidence>
<reference evidence="2 3" key="1">
    <citation type="journal article" date="2017" name="Gigascience">
        <title>Genome sequence of the small brown planthopper, Laodelphax striatellus.</title>
        <authorList>
            <person name="Zhu J."/>
            <person name="Jiang F."/>
            <person name="Wang X."/>
            <person name="Yang P."/>
            <person name="Bao Y."/>
            <person name="Zhao W."/>
            <person name="Wang W."/>
            <person name="Lu H."/>
            <person name="Wang Q."/>
            <person name="Cui N."/>
            <person name="Li J."/>
            <person name="Chen X."/>
            <person name="Luo L."/>
            <person name="Yu J."/>
            <person name="Kang L."/>
            <person name="Cui F."/>
        </authorList>
    </citation>
    <scope>NUCLEOTIDE SEQUENCE [LARGE SCALE GENOMIC DNA]</scope>
    <source>
        <strain evidence="2">Lst14</strain>
    </source>
</reference>
<comment type="caution">
    <text evidence="2">The sequence shown here is derived from an EMBL/GenBank/DDBJ whole genome shotgun (WGS) entry which is preliminary data.</text>
</comment>
<protein>
    <recommendedName>
        <fullName evidence="1">Nose resistant-to-fluoxetine protein N-terminal domain-containing protein</fullName>
    </recommendedName>
</protein>
<dbReference type="Proteomes" id="UP000291343">
    <property type="component" value="Unassembled WGS sequence"/>
</dbReference>
<dbReference type="OrthoDB" id="10006435at2759"/>
<feature type="non-terminal residue" evidence="2">
    <location>
        <position position="1"/>
    </location>
</feature>
<gene>
    <name evidence="2" type="ORF">LSTR_LSTR017012</name>
</gene>
<organism evidence="2 3">
    <name type="scientific">Laodelphax striatellus</name>
    <name type="common">Small brown planthopper</name>
    <name type="synonym">Delphax striatella</name>
    <dbReference type="NCBI Taxonomy" id="195883"/>
    <lineage>
        <taxon>Eukaryota</taxon>
        <taxon>Metazoa</taxon>
        <taxon>Ecdysozoa</taxon>
        <taxon>Arthropoda</taxon>
        <taxon>Hexapoda</taxon>
        <taxon>Insecta</taxon>
        <taxon>Pterygota</taxon>
        <taxon>Neoptera</taxon>
        <taxon>Paraneoptera</taxon>
        <taxon>Hemiptera</taxon>
        <taxon>Auchenorrhyncha</taxon>
        <taxon>Fulgoroidea</taxon>
        <taxon>Delphacidae</taxon>
        <taxon>Criomorphinae</taxon>
        <taxon>Laodelphax</taxon>
    </lineage>
</organism>
<dbReference type="AlphaFoldDB" id="A0A482X9D0"/>
<accession>A0A482X9D0</accession>
<dbReference type="EMBL" id="QKKF02015308">
    <property type="protein sequence ID" value="RZF42272.1"/>
    <property type="molecule type" value="Genomic_DNA"/>
</dbReference>
<name>A0A482X9D0_LAOST</name>
<evidence type="ECO:0000313" key="2">
    <source>
        <dbReference type="EMBL" id="RZF42272.1"/>
    </source>
</evidence>
<keyword evidence="3" id="KW-1185">Reference proteome</keyword>
<sequence>KNVFLHISVLESSSLSPGGLLAGDNYQLGHYDQCINTQVPQLGISGKYCLATINYQPKNDVFRDYYRDDFVSNPFSLDYNPMESAWKKIK</sequence>
<dbReference type="InterPro" id="IPR006621">
    <property type="entry name" value="Nose-resist-to-fluoxetine_N"/>
</dbReference>
<evidence type="ECO:0000313" key="3">
    <source>
        <dbReference type="Proteomes" id="UP000291343"/>
    </source>
</evidence>
<dbReference type="Pfam" id="PF20146">
    <property type="entry name" value="NRF"/>
    <property type="match status" value="1"/>
</dbReference>
<dbReference type="InParanoid" id="A0A482X9D0"/>
<proteinExistence type="predicted"/>
<feature type="domain" description="Nose resistant-to-fluoxetine protein N-terminal" evidence="1">
    <location>
        <begin position="8"/>
        <end position="61"/>
    </location>
</feature>
<feature type="non-terminal residue" evidence="2">
    <location>
        <position position="90"/>
    </location>
</feature>